<feature type="transmembrane region" description="Helical" evidence="2">
    <location>
        <begin position="6"/>
        <end position="23"/>
    </location>
</feature>
<dbReference type="RefSeq" id="WP_103636787.1">
    <property type="nucleotide sequence ID" value="NZ_CP049266.1"/>
</dbReference>
<dbReference type="GO" id="GO:0008137">
    <property type="term" value="F:NADH dehydrogenase (ubiquinone) activity"/>
    <property type="evidence" value="ECO:0007669"/>
    <property type="project" value="UniProtKB-UniRule"/>
</dbReference>
<dbReference type="NCBIfam" id="NF005167">
    <property type="entry name" value="PRK06638.2-2"/>
    <property type="match status" value="1"/>
</dbReference>
<name>A0A7S9RGR7_9BACT</name>
<feature type="transmembrane region" description="Helical" evidence="2">
    <location>
        <begin position="143"/>
        <end position="165"/>
    </location>
</feature>
<dbReference type="PANTHER" id="PTHR33269:SF17">
    <property type="entry name" value="NADH-UBIQUINONE OXIDOREDUCTASE CHAIN 6"/>
    <property type="match status" value="1"/>
</dbReference>
<dbReference type="InterPro" id="IPR001457">
    <property type="entry name" value="NADH_UbQ/plastoQ_OxRdtase_su6"/>
</dbReference>
<keyword evidence="2" id="KW-0520">NAD</keyword>
<feature type="transmembrane region" description="Helical" evidence="2">
    <location>
        <begin position="30"/>
        <end position="48"/>
    </location>
</feature>
<dbReference type="Proteomes" id="UP000594404">
    <property type="component" value="Chromosome"/>
</dbReference>
<dbReference type="Gene3D" id="1.20.120.1200">
    <property type="entry name" value="NADH-ubiquinone/plastoquinone oxidoreductase chain 6, subunit NuoJ"/>
    <property type="match status" value="1"/>
</dbReference>
<comment type="subcellular location">
    <subcellularLocation>
        <location evidence="2">Cell membrane</location>
        <topology evidence="2">Multi-pass membrane protein</topology>
    </subcellularLocation>
</comment>
<evidence type="ECO:0000256" key="2">
    <source>
        <dbReference type="RuleBase" id="RU004429"/>
    </source>
</evidence>
<keyword evidence="2" id="KW-0812">Transmembrane</keyword>
<proteinExistence type="inferred from homology"/>
<sequence length="179" mass="19553">MYESFAFYLFSALILVSFSFSVLCKNALNAVSALAAGMVFISAIFFLLGAEFLGVVQIIVYTGAVVVLYAFAMMFFDTSKECEPKSGNKKAKIIIYLLSSFIALLLIFIFLAPIYSAKQEVVNSTLASLGNIEAVGILLFSKYLLAFEMCAIMLLVAMVAGIILIHKDMNAQSSLEEML</sequence>
<dbReference type="GO" id="GO:0016491">
    <property type="term" value="F:oxidoreductase activity"/>
    <property type="evidence" value="ECO:0007669"/>
    <property type="project" value="UniProtKB-KW"/>
</dbReference>
<keyword evidence="2" id="KW-1003">Cell membrane</keyword>
<evidence type="ECO:0000313" key="3">
    <source>
        <dbReference type="EMBL" id="QPH91152.1"/>
    </source>
</evidence>
<keyword evidence="2" id="KW-1133">Transmembrane helix</keyword>
<feature type="transmembrane region" description="Helical" evidence="2">
    <location>
        <begin position="54"/>
        <end position="72"/>
    </location>
</feature>
<accession>A0A7S9RGR7</accession>
<keyword evidence="2" id="KW-0472">Membrane</keyword>
<comment type="similarity">
    <text evidence="1 2">Belongs to the complex I subunit 6 family.</text>
</comment>
<dbReference type="Pfam" id="PF00499">
    <property type="entry name" value="Oxidored_q3"/>
    <property type="match status" value="1"/>
</dbReference>
<comment type="catalytic activity">
    <reaction evidence="2">
        <text>a quinone + NADH + 5 H(+)(in) = a quinol + NAD(+) + 4 H(+)(out)</text>
        <dbReference type="Rhea" id="RHEA:57888"/>
        <dbReference type="ChEBI" id="CHEBI:15378"/>
        <dbReference type="ChEBI" id="CHEBI:24646"/>
        <dbReference type="ChEBI" id="CHEBI:57540"/>
        <dbReference type="ChEBI" id="CHEBI:57945"/>
        <dbReference type="ChEBI" id="CHEBI:132124"/>
    </reaction>
</comment>
<dbReference type="EC" id="7.1.1.-" evidence="2"/>
<dbReference type="GO" id="GO:0005886">
    <property type="term" value="C:plasma membrane"/>
    <property type="evidence" value="ECO:0007669"/>
    <property type="project" value="UniProtKB-SubCell"/>
</dbReference>
<keyword evidence="3" id="KW-0560">Oxidoreductase</keyword>
<dbReference type="InterPro" id="IPR042106">
    <property type="entry name" value="Nuo/plastoQ_OxRdtase_6_NuoJ"/>
</dbReference>
<reference evidence="3 4" key="1">
    <citation type="journal article" date="2018" name="Emerg. Microbes Infect.">
        <title>Genomic analysis of oral Campylobacter concisus strains identified a potential bacterial molecular marker associated with active Crohn's disease.</title>
        <authorList>
            <person name="Liu F."/>
            <person name="Ma R."/>
            <person name="Tay C.Y.A."/>
            <person name="Octavia S."/>
            <person name="Lan R."/>
            <person name="Chung H.K.L."/>
            <person name="Riordan S.M."/>
            <person name="Grimm M.C."/>
            <person name="Leong R.W."/>
            <person name="Tanaka M.M."/>
            <person name="Connor S."/>
            <person name="Zhang L."/>
        </authorList>
    </citation>
    <scope>NUCLEOTIDE SEQUENCE [LARGE SCALE GENOMIC DNA]</scope>
    <source>
        <strain evidence="3 4">P1CDO3</strain>
    </source>
</reference>
<keyword evidence="2" id="KW-0874">Quinone</keyword>
<comment type="function">
    <text evidence="2">NDH-1 shuttles electrons from NADH, via FMN and iron-sulfur (Fe-S) centers, to quinones in the respiratory chain. Couples the redox reaction to proton translocation (for every two electrons transferred, four hydrogen ions are translocated across the cytoplasmic membrane), and thus conserves the redox energy in a proton gradient.</text>
</comment>
<gene>
    <name evidence="3" type="ORF">CVT01_00925</name>
</gene>
<dbReference type="EMBL" id="CP049266">
    <property type="protein sequence ID" value="QPH91152.1"/>
    <property type="molecule type" value="Genomic_DNA"/>
</dbReference>
<evidence type="ECO:0000256" key="1">
    <source>
        <dbReference type="ARBA" id="ARBA00005698"/>
    </source>
</evidence>
<evidence type="ECO:0000313" key="4">
    <source>
        <dbReference type="Proteomes" id="UP000594404"/>
    </source>
</evidence>
<dbReference type="GO" id="GO:0048038">
    <property type="term" value="F:quinone binding"/>
    <property type="evidence" value="ECO:0007669"/>
    <property type="project" value="UniProtKB-UniRule"/>
</dbReference>
<feature type="transmembrane region" description="Helical" evidence="2">
    <location>
        <begin position="93"/>
        <end position="115"/>
    </location>
</feature>
<dbReference type="AlphaFoldDB" id="A0A7S9RGR7"/>
<dbReference type="PANTHER" id="PTHR33269">
    <property type="entry name" value="NADH-UBIQUINONE OXIDOREDUCTASE CHAIN 6"/>
    <property type="match status" value="1"/>
</dbReference>
<organism evidence="3 4">
    <name type="scientific">Campylobacter concisus</name>
    <dbReference type="NCBI Taxonomy" id="199"/>
    <lineage>
        <taxon>Bacteria</taxon>
        <taxon>Pseudomonadati</taxon>
        <taxon>Campylobacterota</taxon>
        <taxon>Epsilonproteobacteria</taxon>
        <taxon>Campylobacterales</taxon>
        <taxon>Campylobacteraceae</taxon>
        <taxon>Campylobacter</taxon>
    </lineage>
</organism>
<protein>
    <recommendedName>
        <fullName evidence="2">NADH-quinone oxidoreductase subunit J</fullName>
        <ecNumber evidence="2">7.1.1.-</ecNumber>
    </recommendedName>
</protein>